<dbReference type="EMBL" id="VSSQ01025393">
    <property type="protein sequence ID" value="MPM73486.1"/>
    <property type="molecule type" value="Genomic_DNA"/>
</dbReference>
<reference evidence="1" key="1">
    <citation type="submission" date="2019-08" db="EMBL/GenBank/DDBJ databases">
        <authorList>
            <person name="Kucharzyk K."/>
            <person name="Murdoch R.W."/>
            <person name="Higgins S."/>
            <person name="Loffler F."/>
        </authorList>
    </citation>
    <scope>NUCLEOTIDE SEQUENCE</scope>
</reference>
<proteinExistence type="predicted"/>
<dbReference type="AlphaFoldDB" id="A0A645C6R5"/>
<sequence>MTVLKYAANASSSVALNFRSGWESNSLIRLLIRKLLLLQGNEGGISYYLLHCVLYTILIPRPCFLVKGNRALLLHFLVNLSGLLLTL</sequence>
<organism evidence="1">
    <name type="scientific">bioreactor metagenome</name>
    <dbReference type="NCBI Taxonomy" id="1076179"/>
    <lineage>
        <taxon>unclassified sequences</taxon>
        <taxon>metagenomes</taxon>
        <taxon>ecological metagenomes</taxon>
    </lineage>
</organism>
<gene>
    <name evidence="1" type="ORF">SDC9_120466</name>
</gene>
<accession>A0A645C6R5</accession>
<name>A0A645C6R5_9ZZZZ</name>
<comment type="caution">
    <text evidence="1">The sequence shown here is derived from an EMBL/GenBank/DDBJ whole genome shotgun (WGS) entry which is preliminary data.</text>
</comment>
<evidence type="ECO:0000313" key="1">
    <source>
        <dbReference type="EMBL" id="MPM73486.1"/>
    </source>
</evidence>
<protein>
    <submittedName>
        <fullName evidence="1">Uncharacterized protein</fullName>
    </submittedName>
</protein>